<dbReference type="Proteomes" id="UP000314294">
    <property type="component" value="Unassembled WGS sequence"/>
</dbReference>
<protein>
    <submittedName>
        <fullName evidence="1">Tetraspanin-33</fullName>
    </submittedName>
</protein>
<reference evidence="1 2" key="1">
    <citation type="submission" date="2019-03" db="EMBL/GenBank/DDBJ databases">
        <title>First draft genome of Liparis tanakae, snailfish: a comprehensive survey of snailfish specific genes.</title>
        <authorList>
            <person name="Kim W."/>
            <person name="Song I."/>
            <person name="Jeong J.-H."/>
            <person name="Kim D."/>
            <person name="Kim S."/>
            <person name="Ryu S."/>
            <person name="Song J.Y."/>
            <person name="Lee S.K."/>
        </authorList>
    </citation>
    <scope>NUCLEOTIDE SEQUENCE [LARGE SCALE GENOMIC DNA]</scope>
    <source>
        <tissue evidence="1">Muscle</tissue>
    </source>
</reference>
<gene>
    <name evidence="1" type="primary">Tspan33_1</name>
    <name evidence="1" type="ORF">EYF80_040240</name>
</gene>
<dbReference type="AlphaFoldDB" id="A0A4Z2G950"/>
<sequence>MDDAAAVHQSKAMCCFALMETSGSAMVHKTQPGSFTFYDGRGSFRCCLSAPLTDRRPRRSPSAVRAANAPSNENNAAACESLVSTFDRRGEKTIPPLKLSRFFLSPCLRLRPSGTQTVINTMCGFGVQTKSHLEADKSIYPVGCVDKAVVWIESHLLLVGALALGLALPQVRRTH</sequence>
<proteinExistence type="predicted"/>
<comment type="caution">
    <text evidence="1">The sequence shown here is derived from an EMBL/GenBank/DDBJ whole genome shotgun (WGS) entry which is preliminary data.</text>
</comment>
<organism evidence="1 2">
    <name type="scientific">Liparis tanakae</name>
    <name type="common">Tanaka's snailfish</name>
    <dbReference type="NCBI Taxonomy" id="230148"/>
    <lineage>
        <taxon>Eukaryota</taxon>
        <taxon>Metazoa</taxon>
        <taxon>Chordata</taxon>
        <taxon>Craniata</taxon>
        <taxon>Vertebrata</taxon>
        <taxon>Euteleostomi</taxon>
        <taxon>Actinopterygii</taxon>
        <taxon>Neopterygii</taxon>
        <taxon>Teleostei</taxon>
        <taxon>Neoteleostei</taxon>
        <taxon>Acanthomorphata</taxon>
        <taxon>Eupercaria</taxon>
        <taxon>Perciformes</taxon>
        <taxon>Cottioidei</taxon>
        <taxon>Cottales</taxon>
        <taxon>Liparidae</taxon>
        <taxon>Liparis</taxon>
    </lineage>
</organism>
<evidence type="ECO:0000313" key="2">
    <source>
        <dbReference type="Proteomes" id="UP000314294"/>
    </source>
</evidence>
<keyword evidence="2" id="KW-1185">Reference proteome</keyword>
<evidence type="ECO:0000313" key="1">
    <source>
        <dbReference type="EMBL" id="TNN49565.1"/>
    </source>
</evidence>
<dbReference type="EMBL" id="SRLO01000650">
    <property type="protein sequence ID" value="TNN49565.1"/>
    <property type="molecule type" value="Genomic_DNA"/>
</dbReference>
<dbReference type="OrthoDB" id="2014092at2759"/>
<name>A0A4Z2G950_9TELE</name>
<accession>A0A4Z2G950</accession>